<keyword evidence="2" id="KW-1185">Reference proteome</keyword>
<sequence>MLKLPFNELDSWALWNTPADDEIRGKDAKAVEALFGEAYQENHFPSEQLPSDLKEALASTKYVLVGLNLGNAAVERESDVPFLNFHGAKKSMDYRMAAAVYGTEVWGALMTDLDGTIESDSRKVKVGQLQVAALEQHLTELGVSKDAKLITMGKAAYETLSKYSQHPVFKVAHYSGANSGAGQGRWQADSAKAAVLAAVAG</sequence>
<gene>
    <name evidence="1" type="ORF">MUDAN_MDHGFNIF_03515</name>
</gene>
<organism evidence="1 2">
    <name type="scientific">Lactiplantibacillus mudanjiangensis</name>
    <dbReference type="NCBI Taxonomy" id="1296538"/>
    <lineage>
        <taxon>Bacteria</taxon>
        <taxon>Bacillati</taxon>
        <taxon>Bacillota</taxon>
        <taxon>Bacilli</taxon>
        <taxon>Lactobacillales</taxon>
        <taxon>Lactobacillaceae</taxon>
        <taxon>Lactiplantibacillus</taxon>
    </lineage>
</organism>
<protein>
    <submittedName>
        <fullName evidence="1">Uncharacterized protein</fullName>
    </submittedName>
</protein>
<proteinExistence type="predicted"/>
<dbReference type="EMBL" id="UYIG01000139">
    <property type="protein sequence ID" value="VDG29380.1"/>
    <property type="molecule type" value="Genomic_DNA"/>
</dbReference>
<dbReference type="Proteomes" id="UP000289996">
    <property type="component" value="Unassembled WGS sequence"/>
</dbReference>
<accession>A0A660E122</accession>
<dbReference type="AlphaFoldDB" id="A0A660E122"/>
<dbReference type="RefSeq" id="WP_130852111.1">
    <property type="nucleotide sequence ID" value="NZ_UYIG01000139.1"/>
</dbReference>
<dbReference type="OrthoDB" id="2339468at2"/>
<reference evidence="1 2" key="1">
    <citation type="submission" date="2018-11" db="EMBL/GenBank/DDBJ databases">
        <authorList>
            <person name="Wuyts S."/>
        </authorList>
    </citation>
    <scope>NUCLEOTIDE SEQUENCE [LARGE SCALE GENOMIC DNA]</scope>
    <source>
        <strain evidence="1">Lactobacillus mudanjiangensis AMBF249</strain>
    </source>
</reference>
<name>A0A660E122_9LACO</name>
<evidence type="ECO:0000313" key="2">
    <source>
        <dbReference type="Proteomes" id="UP000289996"/>
    </source>
</evidence>
<evidence type="ECO:0000313" key="1">
    <source>
        <dbReference type="EMBL" id="VDG29380.1"/>
    </source>
</evidence>